<reference evidence="1 2" key="1">
    <citation type="submission" date="2015-05" db="EMBL/GenBank/DDBJ databases">
        <title>Evolution of Trichinella species and genotypes.</title>
        <authorList>
            <person name="Korhonen P.K."/>
            <person name="Edoardo P."/>
            <person name="Giuseppe L.R."/>
            <person name="Gasser R.B."/>
        </authorList>
    </citation>
    <scope>NUCLEOTIDE SEQUENCE [LARGE SCALE GENOMIC DNA]</scope>
    <source>
        <strain evidence="1">ISS10</strain>
    </source>
</reference>
<accession>A0A0V1KTM3</accession>
<sequence>LLLILKSQYMQRSLQYLGKYAFIQRETRRFWKDLRQTNPFHAPILIHREAALLELP</sequence>
<dbReference type="AlphaFoldDB" id="A0A0V1KTM3"/>
<dbReference type="EMBL" id="JYDW01000276">
    <property type="protein sequence ID" value="KRZ50174.1"/>
    <property type="molecule type" value="Genomic_DNA"/>
</dbReference>
<dbReference type="Proteomes" id="UP000054721">
    <property type="component" value="Unassembled WGS sequence"/>
</dbReference>
<name>A0A0V1KTM3_9BILA</name>
<evidence type="ECO:0000313" key="2">
    <source>
        <dbReference type="Proteomes" id="UP000054721"/>
    </source>
</evidence>
<proteinExistence type="predicted"/>
<organism evidence="1 2">
    <name type="scientific">Trichinella nativa</name>
    <dbReference type="NCBI Taxonomy" id="6335"/>
    <lineage>
        <taxon>Eukaryota</taxon>
        <taxon>Metazoa</taxon>
        <taxon>Ecdysozoa</taxon>
        <taxon>Nematoda</taxon>
        <taxon>Enoplea</taxon>
        <taxon>Dorylaimia</taxon>
        <taxon>Trichinellida</taxon>
        <taxon>Trichinellidae</taxon>
        <taxon>Trichinella</taxon>
    </lineage>
</organism>
<evidence type="ECO:0000313" key="1">
    <source>
        <dbReference type="EMBL" id="KRZ50174.1"/>
    </source>
</evidence>
<comment type="caution">
    <text evidence="1">The sequence shown here is derived from an EMBL/GenBank/DDBJ whole genome shotgun (WGS) entry which is preliminary data.</text>
</comment>
<feature type="non-terminal residue" evidence="1">
    <location>
        <position position="1"/>
    </location>
</feature>
<protein>
    <submittedName>
        <fullName evidence="1">Uncharacterized protein</fullName>
    </submittedName>
</protein>
<gene>
    <name evidence="1" type="ORF">T02_5392</name>
</gene>
<feature type="non-terminal residue" evidence="1">
    <location>
        <position position="56"/>
    </location>
</feature>
<keyword evidence="2" id="KW-1185">Reference proteome</keyword>